<dbReference type="Proteomes" id="UP000785679">
    <property type="component" value="Unassembled WGS sequence"/>
</dbReference>
<name>A0A8J8NF37_HALGN</name>
<protein>
    <submittedName>
        <fullName evidence="1">Uncharacterized protein</fullName>
    </submittedName>
</protein>
<proteinExistence type="predicted"/>
<evidence type="ECO:0000313" key="2">
    <source>
        <dbReference type="Proteomes" id="UP000785679"/>
    </source>
</evidence>
<comment type="caution">
    <text evidence="1">The sequence shown here is derived from an EMBL/GenBank/DDBJ whole genome shotgun (WGS) entry which is preliminary data.</text>
</comment>
<gene>
    <name evidence="1" type="ORF">FGO68_gene5660</name>
</gene>
<organism evidence="1 2">
    <name type="scientific">Halteria grandinella</name>
    <dbReference type="NCBI Taxonomy" id="5974"/>
    <lineage>
        <taxon>Eukaryota</taxon>
        <taxon>Sar</taxon>
        <taxon>Alveolata</taxon>
        <taxon>Ciliophora</taxon>
        <taxon>Intramacronucleata</taxon>
        <taxon>Spirotrichea</taxon>
        <taxon>Stichotrichia</taxon>
        <taxon>Sporadotrichida</taxon>
        <taxon>Halteriidae</taxon>
        <taxon>Halteria</taxon>
    </lineage>
</organism>
<evidence type="ECO:0000313" key="1">
    <source>
        <dbReference type="EMBL" id="TNV73648.1"/>
    </source>
</evidence>
<accession>A0A8J8NF37</accession>
<sequence length="117" mass="12953">MTERGNGSLESFAKNVTEGFMPCLSTCKVQPVVLGIIIYSPCSNKHSIKHSLISIQSLDPHILGTPSCLTFIITKPISIYFIDPLILPLTSCQCILSITFADGYSTFKRQWCLLRIS</sequence>
<keyword evidence="2" id="KW-1185">Reference proteome</keyword>
<dbReference type="AlphaFoldDB" id="A0A8J8NF37"/>
<reference evidence="1" key="1">
    <citation type="submission" date="2019-06" db="EMBL/GenBank/DDBJ databases">
        <authorList>
            <person name="Zheng W."/>
        </authorList>
    </citation>
    <scope>NUCLEOTIDE SEQUENCE</scope>
    <source>
        <strain evidence="1">QDHG01</strain>
    </source>
</reference>
<dbReference type="EMBL" id="RRYP01018419">
    <property type="protein sequence ID" value="TNV73648.1"/>
    <property type="molecule type" value="Genomic_DNA"/>
</dbReference>